<dbReference type="Proteomes" id="UP000761534">
    <property type="component" value="Unassembled WGS sequence"/>
</dbReference>
<gene>
    <name evidence="8" type="ORF">TRICI_004454</name>
</gene>
<dbReference type="PANTHER" id="PTHR14212">
    <property type="entry name" value="U4/U6-ASSOCIATED RNA SPLICING FACTOR-RELATED"/>
    <property type="match status" value="1"/>
</dbReference>
<keyword evidence="9" id="KW-1185">Reference proteome</keyword>
<feature type="compositionally biased region" description="Basic and acidic residues" evidence="5">
    <location>
        <begin position="130"/>
        <end position="143"/>
    </location>
</feature>
<feature type="region of interest" description="Disordered" evidence="5">
    <location>
        <begin position="290"/>
        <end position="316"/>
    </location>
</feature>
<comment type="caution">
    <text evidence="8">The sequence shown here is derived from an EMBL/GenBank/DDBJ whole genome shotgun (WGS) entry which is preliminary data.</text>
</comment>
<feature type="compositionally biased region" description="Basic and acidic residues" evidence="5">
    <location>
        <begin position="66"/>
        <end position="90"/>
    </location>
</feature>
<dbReference type="GO" id="GO:0000398">
    <property type="term" value="P:mRNA splicing, via spliceosome"/>
    <property type="evidence" value="ECO:0007669"/>
    <property type="project" value="InterPro"/>
</dbReference>
<dbReference type="CDD" id="cd24162">
    <property type="entry name" value="Prp3_C"/>
    <property type="match status" value="1"/>
</dbReference>
<sequence>MGPKREHGEVDKGGTKKQKTGQSVEEMKARIEALKNQANLKGLKNEQKQEQQRPTKESTLNNADDFLAKIRERKAQAQKEKDAGSRKTTKESVLSNMDETLKSIRARKEQAQKERTKATGLNTPVHPLLAKKEEAVEERKGPADNKYLQTPESELVSGDNPYFDPNVATGKMEHKRKRGLVFNPKGKFIEQGKEMRKQAQLEALKRKVEERRKRVGLEADMVAGELEYKPDRPPTVEWWDEELINDIDEAVTDLIQHPIPIAAPYEKYMPQNATIHMTKKEFKRLRKNRRAQKHKEEQDRIRLGLDPAPPPKIKPSNVMSVYANEAIKDPTLMEQKAKQAVAERKQKHEEDNQNRKLTPEQRYQKMMEKIERDKSKGLYCAVFRIEKLVDGSHKFKLNYNANKFNFTGMVIFNPNFALVVVEGGHLQIKKFTKLLMNRINWTEAAPPRDGSPKPDLSGNQCRLVWHGEIKKNHFQYWSLKDAETEQDAKDLLARHDVQSFWIEARSLDSAVTN</sequence>
<feature type="compositionally biased region" description="Basic and acidic residues" evidence="5">
    <location>
        <begin position="294"/>
        <end position="303"/>
    </location>
</feature>
<dbReference type="InterPro" id="IPR027104">
    <property type="entry name" value="Prp3"/>
</dbReference>
<dbReference type="Pfam" id="PF06544">
    <property type="entry name" value="Prp3_C"/>
    <property type="match status" value="1"/>
</dbReference>
<organism evidence="8 9">
    <name type="scientific">Trichomonascus ciferrii</name>
    <dbReference type="NCBI Taxonomy" id="44093"/>
    <lineage>
        <taxon>Eukaryota</taxon>
        <taxon>Fungi</taxon>
        <taxon>Dikarya</taxon>
        <taxon>Ascomycota</taxon>
        <taxon>Saccharomycotina</taxon>
        <taxon>Dipodascomycetes</taxon>
        <taxon>Dipodascales</taxon>
        <taxon>Trichomonascaceae</taxon>
        <taxon>Trichomonascus</taxon>
        <taxon>Trichomonascus ciferrii complex</taxon>
    </lineage>
</organism>
<evidence type="ECO:0000259" key="7">
    <source>
        <dbReference type="Pfam" id="PF08572"/>
    </source>
</evidence>
<protein>
    <submittedName>
        <fullName evidence="8">Uncharacterized protein</fullName>
    </submittedName>
</protein>
<dbReference type="VEuPathDB" id="FungiDB:TRICI_004454"/>
<keyword evidence="2" id="KW-0507">mRNA processing</keyword>
<dbReference type="OrthoDB" id="10264544at2759"/>
<proteinExistence type="predicted"/>
<dbReference type="Pfam" id="PF08572">
    <property type="entry name" value="PRP3"/>
    <property type="match status" value="1"/>
</dbReference>
<feature type="region of interest" description="Disordered" evidence="5">
    <location>
        <begin position="1"/>
        <end position="162"/>
    </location>
</feature>
<evidence type="ECO:0000256" key="2">
    <source>
        <dbReference type="ARBA" id="ARBA00022664"/>
    </source>
</evidence>
<feature type="domain" description="Pre-mRNA-splicing factor 3" evidence="7">
    <location>
        <begin position="160"/>
        <end position="358"/>
    </location>
</feature>
<evidence type="ECO:0000256" key="5">
    <source>
        <dbReference type="SAM" id="MobiDB-lite"/>
    </source>
</evidence>
<evidence type="ECO:0000259" key="6">
    <source>
        <dbReference type="Pfam" id="PF06544"/>
    </source>
</evidence>
<dbReference type="AlphaFoldDB" id="A0A642V0B8"/>
<dbReference type="InterPro" id="IPR013881">
    <property type="entry name" value="Pre-mRNA_splic_Prp3_dom"/>
</dbReference>
<keyword evidence="3" id="KW-0508">mRNA splicing</keyword>
<dbReference type="GO" id="GO:0046540">
    <property type="term" value="C:U4/U6 x U5 tri-snRNP complex"/>
    <property type="evidence" value="ECO:0007669"/>
    <property type="project" value="InterPro"/>
</dbReference>
<keyword evidence="4" id="KW-0539">Nucleus</keyword>
<dbReference type="EMBL" id="SWFS01000336">
    <property type="protein sequence ID" value="KAA8909619.1"/>
    <property type="molecule type" value="Genomic_DNA"/>
</dbReference>
<comment type="subcellular location">
    <subcellularLocation>
        <location evidence="1">Nucleus</location>
    </subcellularLocation>
</comment>
<feature type="domain" description="Small nuclear ribonucleoprotein Prp3 C-terminal" evidence="6">
    <location>
        <begin position="381"/>
        <end position="502"/>
    </location>
</feature>
<evidence type="ECO:0000313" key="8">
    <source>
        <dbReference type="EMBL" id="KAA8909619.1"/>
    </source>
</evidence>
<feature type="compositionally biased region" description="Basic and acidic residues" evidence="5">
    <location>
        <begin position="99"/>
        <end position="117"/>
    </location>
</feature>
<evidence type="ECO:0000256" key="3">
    <source>
        <dbReference type="ARBA" id="ARBA00023187"/>
    </source>
</evidence>
<dbReference type="PANTHER" id="PTHR14212:SF0">
    <property type="entry name" value="U4_U6 SMALL NUCLEAR RIBONUCLEOPROTEIN PRP3"/>
    <property type="match status" value="1"/>
</dbReference>
<dbReference type="InterPro" id="IPR010541">
    <property type="entry name" value="Prp3_C"/>
</dbReference>
<evidence type="ECO:0000256" key="1">
    <source>
        <dbReference type="ARBA" id="ARBA00004123"/>
    </source>
</evidence>
<name>A0A642V0B8_9ASCO</name>
<accession>A0A642V0B8</accession>
<feature type="region of interest" description="Disordered" evidence="5">
    <location>
        <begin position="339"/>
        <end position="358"/>
    </location>
</feature>
<reference evidence="8" key="1">
    <citation type="journal article" date="2019" name="G3 (Bethesda)">
        <title>Genome Assemblies of Two Rare Opportunistic Yeast Pathogens: Diutina rugosa (syn. Candida rugosa) and Trichomonascus ciferrii (syn. Candida ciferrii).</title>
        <authorList>
            <person name="Mixao V."/>
            <person name="Saus E."/>
            <person name="Hansen A.P."/>
            <person name="Lass-Florl C."/>
            <person name="Gabaldon T."/>
        </authorList>
    </citation>
    <scope>NUCLEOTIDE SEQUENCE</scope>
    <source>
        <strain evidence="8">CBS 4856</strain>
    </source>
</reference>
<feature type="compositionally biased region" description="Basic and acidic residues" evidence="5">
    <location>
        <begin position="43"/>
        <end position="56"/>
    </location>
</feature>
<evidence type="ECO:0000256" key="4">
    <source>
        <dbReference type="ARBA" id="ARBA00023242"/>
    </source>
</evidence>
<evidence type="ECO:0000313" key="9">
    <source>
        <dbReference type="Proteomes" id="UP000761534"/>
    </source>
</evidence>
<feature type="compositionally biased region" description="Basic and acidic residues" evidence="5">
    <location>
        <begin position="1"/>
        <end position="14"/>
    </location>
</feature>